<dbReference type="SUPFAM" id="SSF55729">
    <property type="entry name" value="Acyl-CoA N-acyltransferases (Nat)"/>
    <property type="match status" value="1"/>
</dbReference>
<proteinExistence type="predicted"/>
<dbReference type="SMART" id="SM00100">
    <property type="entry name" value="cNMP"/>
    <property type="match status" value="1"/>
</dbReference>
<dbReference type="Proteomes" id="UP000264006">
    <property type="component" value="Chromosome"/>
</dbReference>
<dbReference type="InterPro" id="IPR054597">
    <property type="entry name" value="FeeM_cat"/>
</dbReference>
<dbReference type="AlphaFoldDB" id="A0A346XS77"/>
<dbReference type="InterPro" id="IPR016181">
    <property type="entry name" value="Acyl_CoA_acyltransferase"/>
</dbReference>
<dbReference type="InterPro" id="IPR000182">
    <property type="entry name" value="GNAT_dom"/>
</dbReference>
<dbReference type="InterPro" id="IPR014710">
    <property type="entry name" value="RmlC-like_jellyroll"/>
</dbReference>
<dbReference type="RefSeq" id="WP_114589931.1">
    <property type="nucleotide sequence ID" value="NZ_CAXIBR010000078.1"/>
</dbReference>
<organism evidence="3 4">
    <name type="scientific">Euzebya pacifica</name>
    <dbReference type="NCBI Taxonomy" id="1608957"/>
    <lineage>
        <taxon>Bacteria</taxon>
        <taxon>Bacillati</taxon>
        <taxon>Actinomycetota</taxon>
        <taxon>Nitriliruptoria</taxon>
        <taxon>Euzebyales</taxon>
    </lineage>
</organism>
<dbReference type="Pfam" id="PF00027">
    <property type="entry name" value="cNMP_binding"/>
    <property type="match status" value="1"/>
</dbReference>
<feature type="domain" description="N-acetyltransferase" evidence="2">
    <location>
        <begin position="3"/>
        <end position="169"/>
    </location>
</feature>
<accession>A0A346XS77</accession>
<dbReference type="SUPFAM" id="SSF51206">
    <property type="entry name" value="cAMP-binding domain-like"/>
    <property type="match status" value="1"/>
</dbReference>
<dbReference type="Gene3D" id="2.60.120.10">
    <property type="entry name" value="Jelly Rolls"/>
    <property type="match status" value="1"/>
</dbReference>
<evidence type="ECO:0000313" key="3">
    <source>
        <dbReference type="EMBL" id="AXV05074.1"/>
    </source>
</evidence>
<dbReference type="EMBL" id="CP031165">
    <property type="protein sequence ID" value="AXV05074.1"/>
    <property type="molecule type" value="Genomic_DNA"/>
</dbReference>
<dbReference type="InterPro" id="IPR018490">
    <property type="entry name" value="cNMP-bd_dom_sf"/>
</dbReference>
<dbReference type="Pfam" id="PF21926">
    <property type="entry name" value="FeeM"/>
    <property type="match status" value="1"/>
</dbReference>
<dbReference type="PROSITE" id="PS51186">
    <property type="entry name" value="GNAT"/>
    <property type="match status" value="1"/>
</dbReference>
<evidence type="ECO:0000259" key="1">
    <source>
        <dbReference type="PROSITE" id="PS50042"/>
    </source>
</evidence>
<dbReference type="CDD" id="cd00038">
    <property type="entry name" value="CAP_ED"/>
    <property type="match status" value="1"/>
</dbReference>
<keyword evidence="4" id="KW-1185">Reference proteome</keyword>
<feature type="domain" description="Cyclic nucleotide-binding" evidence="1">
    <location>
        <begin position="241"/>
        <end position="357"/>
    </location>
</feature>
<name>A0A346XS77_9ACTN</name>
<gene>
    <name evidence="3" type="ORF">DVS28_a0367</name>
</gene>
<dbReference type="GO" id="GO:0016747">
    <property type="term" value="F:acyltransferase activity, transferring groups other than amino-acyl groups"/>
    <property type="evidence" value="ECO:0007669"/>
    <property type="project" value="InterPro"/>
</dbReference>
<dbReference type="KEGG" id="euz:DVS28_a0367"/>
<sequence>MDIQVRYAETEDEREAVYRLRYDIYSREMNLESPAVDHERQVLTDANDDTARILYATVDGELAGTLRIHWGGDAPFPEEFEETYQFGHFRPVVRDEQMVVFSRLMVRKEYRGSMVPVEFFAHIARFSIEQGARLTFCDCQPHLLNLYTMIGYRTYATTYNDIMMGLLVPLVVVVEDLAHFAAISSPLLQFSGEDFRPDPPTDILALLPAAPTVQPVPGDAAADWARTFGLLAESHEETTPIFEGLSDDAVNQIMRRSFVITCEKGDLVIQKRAVDRTMFIVLAGLLEVREDERVVAVASRGDVLGELAFLLHGERLSDVHAASDDVKVLSLNEKAVMSLMEEQPAVAARLFLNLSRVVAAKVTSLYHQATSPA</sequence>
<protein>
    <recommendedName>
        <fullName evidence="5">Cyclic nucleotide-binding domain-containing protein</fullName>
    </recommendedName>
</protein>
<evidence type="ECO:0000259" key="2">
    <source>
        <dbReference type="PROSITE" id="PS51186"/>
    </source>
</evidence>
<dbReference type="Gene3D" id="3.40.630.30">
    <property type="match status" value="1"/>
</dbReference>
<dbReference type="OrthoDB" id="5241243at2"/>
<dbReference type="InterPro" id="IPR000595">
    <property type="entry name" value="cNMP-bd_dom"/>
</dbReference>
<dbReference type="PROSITE" id="PS50042">
    <property type="entry name" value="CNMP_BINDING_3"/>
    <property type="match status" value="1"/>
</dbReference>
<reference evidence="3 4" key="1">
    <citation type="submission" date="2018-09" db="EMBL/GenBank/DDBJ databases">
        <title>Complete genome sequence of Euzebya sp. DY32-46 isolated from seawater of Pacific Ocean.</title>
        <authorList>
            <person name="Xu L."/>
            <person name="Wu Y.-H."/>
            <person name="Xu X.-W."/>
        </authorList>
    </citation>
    <scope>NUCLEOTIDE SEQUENCE [LARGE SCALE GENOMIC DNA]</scope>
    <source>
        <strain evidence="3 4">DY32-46</strain>
    </source>
</reference>
<evidence type="ECO:0000313" key="4">
    <source>
        <dbReference type="Proteomes" id="UP000264006"/>
    </source>
</evidence>
<evidence type="ECO:0008006" key="5">
    <source>
        <dbReference type="Google" id="ProtNLM"/>
    </source>
</evidence>